<evidence type="ECO:0000256" key="1">
    <source>
        <dbReference type="ARBA" id="ARBA00004651"/>
    </source>
</evidence>
<evidence type="ECO:0000313" key="14">
    <source>
        <dbReference type="Proteomes" id="UP000195024"/>
    </source>
</evidence>
<organism evidence="11 14">
    <name type="scientific">Enterococcus mundtii</name>
    <dbReference type="NCBI Taxonomy" id="53346"/>
    <lineage>
        <taxon>Bacteria</taxon>
        <taxon>Bacillati</taxon>
        <taxon>Bacillota</taxon>
        <taxon>Bacilli</taxon>
        <taxon>Lactobacillales</taxon>
        <taxon>Enterococcaceae</taxon>
        <taxon>Enterococcus</taxon>
    </lineage>
</organism>
<evidence type="ECO:0000313" key="13">
    <source>
        <dbReference type="Proteomes" id="UP000189299"/>
    </source>
</evidence>
<dbReference type="Pfam" id="PF03631">
    <property type="entry name" value="Virul_fac_BrkB"/>
    <property type="match status" value="1"/>
</dbReference>
<dbReference type="EMBL" id="NGMS01000001">
    <property type="protein sequence ID" value="OTP26685.1"/>
    <property type="molecule type" value="Genomic_DNA"/>
</dbReference>
<sequence>MNILNKIKQHKNLMRFIETTQKRIVDSEMGTTSVVVAYYLLLSLFPLIIALGNILPYLQIDQETVLTYIRQVIPETIYQFIGPAVKNLLTQSSGSLLSLSAIAALWSASQSINALQIAMNKAYGVENRENFIIVRFFSLIVIILFMIAISGVTLVLGLGQMILEAIQPIFKIPVNFIDQFQTLKWPITLVALFVIMFMIYWIVPNAQLKFKAVIPGAVFATTGWMLLSQVFGIYARYFATRVSGYQIIGSFIVLMLWLNFAATIIILGGIINAVVQEYITGNEIKERRSITSTWLGKLKNKFSQKKN</sequence>
<evidence type="ECO:0000313" key="9">
    <source>
        <dbReference type="EMBL" id="NMP57469.1"/>
    </source>
</evidence>
<evidence type="ECO:0000256" key="3">
    <source>
        <dbReference type="ARBA" id="ARBA00022692"/>
    </source>
</evidence>
<evidence type="ECO:0000313" key="7">
    <source>
        <dbReference type="EMBL" id="BBM15725.1"/>
    </source>
</evidence>
<reference evidence="11 14" key="2">
    <citation type="submission" date="2017-05" db="EMBL/GenBank/DDBJ databases">
        <title>The Genome Sequence of Enterococcus mundtii 6B1_DIV0119.</title>
        <authorList>
            <consortium name="The Broad Institute Genomics Platform"/>
            <consortium name="The Broad Institute Genomic Center for Infectious Diseases"/>
            <person name="Earl A."/>
            <person name="Manson A."/>
            <person name="Schwartman J."/>
            <person name="Gilmore M."/>
            <person name="Abouelleil A."/>
            <person name="Cao P."/>
            <person name="Chapman S."/>
            <person name="Cusick C."/>
            <person name="Shea T."/>
            <person name="Young S."/>
            <person name="Neafsey D."/>
            <person name="Nusbaum C."/>
            <person name="Birren B."/>
        </authorList>
    </citation>
    <scope>NUCLEOTIDE SEQUENCE [LARGE SCALE GENOMIC DNA]</scope>
    <source>
        <strain evidence="11 14">6B1_DIV0119</strain>
    </source>
</reference>
<evidence type="ECO:0000256" key="4">
    <source>
        <dbReference type="ARBA" id="ARBA00022989"/>
    </source>
</evidence>
<dbReference type="Proteomes" id="UP000195024">
    <property type="component" value="Unassembled WGS sequence"/>
</dbReference>
<dbReference type="Proteomes" id="UP000557857">
    <property type="component" value="Unassembled WGS sequence"/>
</dbReference>
<keyword evidence="3 6" id="KW-0812">Transmembrane</keyword>
<dbReference type="InterPro" id="IPR017039">
    <property type="entry name" value="Virul_fac_BrkB"/>
</dbReference>
<evidence type="ECO:0000313" key="8">
    <source>
        <dbReference type="EMBL" id="GEL79551.1"/>
    </source>
</evidence>
<keyword evidence="16" id="KW-1185">Reference proteome</keyword>
<dbReference type="Proteomes" id="UP000321175">
    <property type="component" value="Unassembled WGS sequence"/>
</dbReference>
<reference evidence="12 15" key="3">
    <citation type="submission" date="2018-03" db="EMBL/GenBank/DDBJ databases">
        <title>Draft genome sequences of four Enterococcus mundtii strains isolated from beef slaughterhouses in Kenya.</title>
        <authorList>
            <person name="Wambui J."/>
            <person name="Stevens M."/>
            <person name="Njage P."/>
            <person name="Stephan R."/>
            <person name="Tasara T."/>
        </authorList>
    </citation>
    <scope>NUCLEOTIDE SEQUENCE [LARGE SCALE GENOMIC DNA]</scope>
    <source>
        <strain evidence="12 15">H18-EM</strain>
    </source>
</reference>
<dbReference type="GO" id="GO:0005886">
    <property type="term" value="C:plasma membrane"/>
    <property type="evidence" value="ECO:0007669"/>
    <property type="project" value="UniProtKB-SubCell"/>
</dbReference>
<protein>
    <submittedName>
        <fullName evidence="11">Membrane protein</fullName>
    </submittedName>
    <submittedName>
        <fullName evidence="7">Ribonuclease BN</fullName>
    </submittedName>
    <submittedName>
        <fullName evidence="9">YihY/virulence factor BrkB family protein</fullName>
    </submittedName>
</protein>
<dbReference type="GeneID" id="60998736"/>
<evidence type="ECO:0000256" key="2">
    <source>
        <dbReference type="ARBA" id="ARBA00022475"/>
    </source>
</evidence>
<dbReference type="Proteomes" id="UP000509460">
    <property type="component" value="Chromosome"/>
</dbReference>
<dbReference type="RefSeq" id="WP_010735950.1">
    <property type="nucleotide sequence ID" value="NZ_AP019810.1"/>
</dbReference>
<dbReference type="AlphaFoldDB" id="A0A1A6G986"/>
<reference evidence="10 13" key="1">
    <citation type="submission" date="2016-12" db="EMBL/GenBank/DDBJ databases">
        <authorList>
            <person name="Song W.-J."/>
            <person name="Kurnit D.M."/>
        </authorList>
    </citation>
    <scope>NUCLEOTIDE SEQUENCE [LARGE SCALE GENOMIC DNA]</scope>
    <source>
        <strain evidence="10 13">CGB1038-1_S1</strain>
    </source>
</reference>
<feature type="transmembrane region" description="Helical" evidence="6">
    <location>
        <begin position="183"/>
        <end position="203"/>
    </location>
</feature>
<dbReference type="Proteomes" id="UP000244022">
    <property type="component" value="Unassembled WGS sequence"/>
</dbReference>
<evidence type="ECO:0000256" key="5">
    <source>
        <dbReference type="ARBA" id="ARBA00023136"/>
    </source>
</evidence>
<dbReference type="EMBL" id="AP019810">
    <property type="protein sequence ID" value="BBM15725.1"/>
    <property type="molecule type" value="Genomic_DNA"/>
</dbReference>
<keyword evidence="2" id="KW-1003">Cell membrane</keyword>
<dbReference type="EMBL" id="PYGR01000026">
    <property type="protein sequence ID" value="PTO35428.1"/>
    <property type="molecule type" value="Genomic_DNA"/>
</dbReference>
<comment type="subcellular location">
    <subcellularLocation>
        <location evidence="1">Cell membrane</location>
        <topology evidence="1">Multi-pass membrane protein</topology>
    </subcellularLocation>
</comment>
<feature type="transmembrane region" description="Helical" evidence="6">
    <location>
        <begin position="136"/>
        <end position="163"/>
    </location>
</feature>
<dbReference type="Proteomes" id="UP000189299">
    <property type="component" value="Unassembled WGS sequence"/>
</dbReference>
<evidence type="ECO:0000313" key="15">
    <source>
        <dbReference type="Proteomes" id="UP000244022"/>
    </source>
</evidence>
<reference evidence="8 16" key="5">
    <citation type="submission" date="2019-07" db="EMBL/GenBank/DDBJ databases">
        <title>Whole genome shotgun sequence of Enterococcus mundtii NBRC 100490.</title>
        <authorList>
            <person name="Hosoyama A."/>
            <person name="Uohara A."/>
            <person name="Ohji S."/>
            <person name="Ichikawa N."/>
        </authorList>
    </citation>
    <scope>NUCLEOTIDE SEQUENCE [LARGE SCALE GENOMIC DNA]</scope>
    <source>
        <strain evidence="8 16">NBRC 100490</strain>
    </source>
</reference>
<evidence type="ECO:0000313" key="11">
    <source>
        <dbReference type="EMBL" id="OTP26685.1"/>
    </source>
</evidence>
<feature type="transmembrane region" description="Helical" evidence="6">
    <location>
        <begin position="36"/>
        <end position="58"/>
    </location>
</feature>
<dbReference type="PANTHER" id="PTHR30213">
    <property type="entry name" value="INNER MEMBRANE PROTEIN YHJD"/>
    <property type="match status" value="1"/>
</dbReference>
<dbReference type="PIRSF" id="PIRSF035875">
    <property type="entry name" value="RNase_BN"/>
    <property type="match status" value="1"/>
</dbReference>
<gene>
    <name evidence="8" type="primary">rbn</name>
    <name evidence="11" type="ORF">A5802_000402</name>
    <name evidence="10" type="ORF">BTN92_05630</name>
    <name evidence="12" type="ORF">C6N14_07730</name>
    <name evidence="7" type="ORF">EM151A_2546</name>
    <name evidence="8" type="ORF">EMU01_06950</name>
    <name evidence="9" type="ORF">HI921_03150</name>
</gene>
<accession>A0A1A6G986</accession>
<feature type="transmembrane region" description="Helical" evidence="6">
    <location>
        <begin position="247"/>
        <end position="275"/>
    </location>
</feature>
<reference evidence="9 18" key="6">
    <citation type="submission" date="2020-04" db="EMBL/GenBank/DDBJ databases">
        <authorList>
            <person name="Abaymova A."/>
            <person name="Teymurazov M."/>
            <person name="Tazyna O."/>
            <person name="Chatushin Y."/>
            <person name="Svetoch E."/>
            <person name="Pereligyn V."/>
            <person name="Pohylenko V."/>
            <person name="Platonov M."/>
            <person name="Kartsev N."/>
            <person name="Skryabin Y."/>
            <person name="Sizova A."/>
            <person name="Solomentsev V."/>
            <person name="Kislichkina A."/>
            <person name="Bogun A."/>
        </authorList>
    </citation>
    <scope>NUCLEOTIDE SEQUENCE [LARGE SCALE GENOMIC DNA]</scope>
    <source>
        <strain evidence="9">SCPM-O-B-8398</strain>
        <strain evidence="18">SCPM-O-B-8398 (E28)</strain>
    </source>
</reference>
<evidence type="ECO:0000313" key="12">
    <source>
        <dbReference type="EMBL" id="PTO35428.1"/>
    </source>
</evidence>
<keyword evidence="5 6" id="KW-0472">Membrane</keyword>
<evidence type="ECO:0000313" key="10">
    <source>
        <dbReference type="EMBL" id="ONN43786.1"/>
    </source>
</evidence>
<feature type="transmembrane region" description="Helical" evidence="6">
    <location>
        <begin position="96"/>
        <end position="115"/>
    </location>
</feature>
<feature type="transmembrane region" description="Helical" evidence="6">
    <location>
        <begin position="212"/>
        <end position="235"/>
    </location>
</feature>
<dbReference type="EMBL" id="BJWA01000003">
    <property type="protein sequence ID" value="GEL79551.1"/>
    <property type="molecule type" value="Genomic_DNA"/>
</dbReference>
<dbReference type="OrthoDB" id="9775903at2"/>
<dbReference type="NCBIfam" id="TIGR00765">
    <property type="entry name" value="yihY_not_rbn"/>
    <property type="match status" value="1"/>
</dbReference>
<dbReference type="EMBL" id="MSTR01000004">
    <property type="protein sequence ID" value="ONN43786.1"/>
    <property type="molecule type" value="Genomic_DNA"/>
</dbReference>
<evidence type="ECO:0000313" key="17">
    <source>
        <dbReference type="Proteomes" id="UP000509460"/>
    </source>
</evidence>
<reference evidence="7 17" key="4">
    <citation type="submission" date="2019-07" db="EMBL/GenBank/DDBJ databases">
        <title>antibiotic susceptibility of plant-derived lactic acid bacteria.</title>
        <authorList>
            <person name="Sugiyama M."/>
            <person name="Noda M."/>
        </authorList>
    </citation>
    <scope>NUCLEOTIDE SEQUENCE [LARGE SCALE GENOMIC DNA]</scope>
    <source>
        <strain evidence="7 17">15-1A</strain>
    </source>
</reference>
<evidence type="ECO:0000313" key="18">
    <source>
        <dbReference type="Proteomes" id="UP000557857"/>
    </source>
</evidence>
<name>A0A1A6G986_ENTMU</name>
<evidence type="ECO:0000256" key="6">
    <source>
        <dbReference type="SAM" id="Phobius"/>
    </source>
</evidence>
<dbReference type="EMBL" id="JABCAG010000005">
    <property type="protein sequence ID" value="NMP57469.1"/>
    <property type="molecule type" value="Genomic_DNA"/>
</dbReference>
<dbReference type="PANTHER" id="PTHR30213:SF0">
    <property type="entry name" value="UPF0761 MEMBRANE PROTEIN YIHY"/>
    <property type="match status" value="1"/>
</dbReference>
<evidence type="ECO:0000313" key="16">
    <source>
        <dbReference type="Proteomes" id="UP000321175"/>
    </source>
</evidence>
<dbReference type="STRING" id="53346.A5802_000402"/>
<keyword evidence="4 6" id="KW-1133">Transmembrane helix</keyword>
<proteinExistence type="predicted"/>